<reference evidence="1 2" key="1">
    <citation type="journal article" date="2018" name="New Phytol.">
        <title>Phylogenomics of Endogonaceae and evolution of mycorrhizas within Mucoromycota.</title>
        <authorList>
            <person name="Chang Y."/>
            <person name="Desiro A."/>
            <person name="Na H."/>
            <person name="Sandor L."/>
            <person name="Lipzen A."/>
            <person name="Clum A."/>
            <person name="Barry K."/>
            <person name="Grigoriev I.V."/>
            <person name="Martin F.M."/>
            <person name="Stajich J.E."/>
            <person name="Smith M.E."/>
            <person name="Bonito G."/>
            <person name="Spatafora J.W."/>
        </authorList>
    </citation>
    <scope>NUCLEOTIDE SEQUENCE [LARGE SCALE GENOMIC DNA]</scope>
    <source>
        <strain evidence="1 2">AD002</strain>
    </source>
</reference>
<evidence type="ECO:0000313" key="2">
    <source>
        <dbReference type="Proteomes" id="UP000274822"/>
    </source>
</evidence>
<protein>
    <submittedName>
        <fullName evidence="1">Uncharacterized protein</fullName>
    </submittedName>
</protein>
<dbReference type="AlphaFoldDB" id="A0A433Q4J6"/>
<evidence type="ECO:0000313" key="1">
    <source>
        <dbReference type="EMBL" id="RUS24584.1"/>
    </source>
</evidence>
<name>A0A433Q4J6_9FUNG</name>
<accession>A0A433Q4J6</accession>
<keyword evidence="2" id="KW-1185">Reference proteome</keyword>
<sequence length="105" mass="11580">MQSRNHPPGEAAFVASFSNNTSSISQTTTNTPVMFDIGDHVQYKLANSQSTGVIIDILKTNKPPNYVVKDDKTDKTHECVLLYGATHPHPKVTFAIRSNRTLLPI</sequence>
<dbReference type="EMBL" id="RBNJ01015541">
    <property type="protein sequence ID" value="RUS24584.1"/>
    <property type="molecule type" value="Genomic_DNA"/>
</dbReference>
<dbReference type="Proteomes" id="UP000274822">
    <property type="component" value="Unassembled WGS sequence"/>
</dbReference>
<organism evidence="1 2">
    <name type="scientific">Jimgerdemannia flammicorona</name>
    <dbReference type="NCBI Taxonomy" id="994334"/>
    <lineage>
        <taxon>Eukaryota</taxon>
        <taxon>Fungi</taxon>
        <taxon>Fungi incertae sedis</taxon>
        <taxon>Mucoromycota</taxon>
        <taxon>Mucoromycotina</taxon>
        <taxon>Endogonomycetes</taxon>
        <taxon>Endogonales</taxon>
        <taxon>Endogonaceae</taxon>
        <taxon>Jimgerdemannia</taxon>
    </lineage>
</organism>
<gene>
    <name evidence="1" type="ORF">BC938DRAFT_473364</name>
</gene>
<proteinExistence type="predicted"/>
<comment type="caution">
    <text evidence="1">The sequence shown here is derived from an EMBL/GenBank/DDBJ whole genome shotgun (WGS) entry which is preliminary data.</text>
</comment>